<evidence type="ECO:0000313" key="2">
    <source>
        <dbReference type="EMBL" id="ASO05338.1"/>
    </source>
</evidence>
<reference evidence="2 4" key="1">
    <citation type="submission" date="2017-07" db="EMBL/GenBank/DDBJ databases">
        <title>Genome Sequence of Arenibacter algicola Strain SMS7 Isolated from a culture of the Diatom Skeletonema marinoi.</title>
        <authorList>
            <person name="Topel M."/>
            <person name="Pinder M.I.M."/>
            <person name="Johansson O.N."/>
            <person name="Kourtchenko O."/>
            <person name="Godhe A."/>
            <person name="Clarke A.K."/>
        </authorList>
    </citation>
    <scope>NUCLEOTIDE SEQUENCE [LARGE SCALE GENOMIC DNA]</scope>
    <source>
        <strain evidence="2 4">SMS7</strain>
    </source>
</reference>
<dbReference type="Proteomes" id="UP000315363">
    <property type="component" value="Unassembled WGS sequence"/>
</dbReference>
<dbReference type="EMBL" id="VHIF01000001">
    <property type="protein sequence ID" value="TQO38487.1"/>
    <property type="molecule type" value="Genomic_DNA"/>
</dbReference>
<protein>
    <submittedName>
        <fullName evidence="3">Catechol 2,3-dioxygenase-like lactoylglutathione lyase family enzyme</fullName>
    </submittedName>
    <submittedName>
        <fullName evidence="2">Glyoxalase/bleomycin resistance protein/dioxygenase superfamily protein</fullName>
    </submittedName>
</protein>
<sequence>MVFEHIALNVKNIKDIKDWYVANLGLKVVSEQKEAPFMTFFADSSGRVILELYHRPDEEITDFKTKHPLTFHMAFVSKNAEKDKIRLLDKGASFVEEITKEDGSHLVMLRDPWGMPLQLCHRATPF</sequence>
<dbReference type="EMBL" id="CP022515">
    <property type="protein sequence ID" value="ASO05338.1"/>
    <property type="molecule type" value="Genomic_DNA"/>
</dbReference>
<dbReference type="RefSeq" id="WP_093978115.1">
    <property type="nucleotide sequence ID" value="NZ_CP022515.1"/>
</dbReference>
<dbReference type="InterPro" id="IPR004360">
    <property type="entry name" value="Glyas_Fos-R_dOase_dom"/>
</dbReference>
<dbReference type="PROSITE" id="PS51819">
    <property type="entry name" value="VOC"/>
    <property type="match status" value="1"/>
</dbReference>
<reference evidence="3 5" key="2">
    <citation type="submission" date="2019-06" db="EMBL/GenBank/DDBJ databases">
        <title>A large-scale integrated study on North Sea by COGITO (Coastal Microbe Genomic &amp; Taxonomic Observatory).</title>
        <authorList>
            <person name="Teeling H."/>
        </authorList>
    </citation>
    <scope>NUCLEOTIDE SEQUENCE [LARGE SCALE GENOMIC DNA]</scope>
    <source>
        <strain evidence="3 5">MAR_2009_79</strain>
    </source>
</reference>
<evidence type="ECO:0000313" key="4">
    <source>
        <dbReference type="Proteomes" id="UP000204551"/>
    </source>
</evidence>
<gene>
    <name evidence="2" type="ORF">AREALGSMS7_01875</name>
    <name evidence="3" type="ORF">GQ41_3135</name>
</gene>
<keyword evidence="2" id="KW-0223">Dioxygenase</keyword>
<dbReference type="KEGG" id="aalg:AREALGSMS7_01875"/>
<evidence type="ECO:0000259" key="1">
    <source>
        <dbReference type="PROSITE" id="PS51819"/>
    </source>
</evidence>
<dbReference type="eggNOG" id="COG0346">
    <property type="taxonomic scope" value="Bacteria"/>
</dbReference>
<dbReference type="STRING" id="616991.GCA_000733925_00250"/>
<dbReference type="AlphaFoldDB" id="A0A221UVY1"/>
<keyword evidence="2" id="KW-0560">Oxidoreductase</keyword>
<proteinExistence type="predicted"/>
<name>A0A221UVY1_9FLAO</name>
<dbReference type="InterPro" id="IPR037523">
    <property type="entry name" value="VOC_core"/>
</dbReference>
<organism evidence="2 4">
    <name type="scientific">Arenibacter algicola</name>
    <dbReference type="NCBI Taxonomy" id="616991"/>
    <lineage>
        <taxon>Bacteria</taxon>
        <taxon>Pseudomonadati</taxon>
        <taxon>Bacteroidota</taxon>
        <taxon>Flavobacteriia</taxon>
        <taxon>Flavobacteriales</taxon>
        <taxon>Flavobacteriaceae</taxon>
        <taxon>Arenibacter</taxon>
    </lineage>
</organism>
<dbReference type="Proteomes" id="UP000204551">
    <property type="component" value="Chromosome"/>
</dbReference>
<keyword evidence="5" id="KW-1185">Reference proteome</keyword>
<dbReference type="Pfam" id="PF00903">
    <property type="entry name" value="Glyoxalase"/>
    <property type="match status" value="1"/>
</dbReference>
<accession>A0A221UVY1</accession>
<dbReference type="GO" id="GO:0051213">
    <property type="term" value="F:dioxygenase activity"/>
    <property type="evidence" value="ECO:0007669"/>
    <property type="project" value="UniProtKB-KW"/>
</dbReference>
<dbReference type="Gene3D" id="3.10.180.10">
    <property type="entry name" value="2,3-Dihydroxybiphenyl 1,2-Dioxygenase, domain 1"/>
    <property type="match status" value="1"/>
</dbReference>
<dbReference type="SUPFAM" id="SSF54593">
    <property type="entry name" value="Glyoxalase/Bleomycin resistance protein/Dihydroxybiphenyl dioxygenase"/>
    <property type="match status" value="1"/>
</dbReference>
<dbReference type="CDD" id="cd06587">
    <property type="entry name" value="VOC"/>
    <property type="match status" value="1"/>
</dbReference>
<evidence type="ECO:0000313" key="5">
    <source>
        <dbReference type="Proteomes" id="UP000315363"/>
    </source>
</evidence>
<evidence type="ECO:0000313" key="3">
    <source>
        <dbReference type="EMBL" id="TQO38487.1"/>
    </source>
</evidence>
<dbReference type="InterPro" id="IPR029068">
    <property type="entry name" value="Glyas_Bleomycin-R_OHBP_Dase"/>
</dbReference>
<feature type="domain" description="VOC" evidence="1">
    <location>
        <begin position="2"/>
        <end position="122"/>
    </location>
</feature>